<gene>
    <name evidence="3" type="ORF">AVDCRST_MAG87-3824</name>
</gene>
<feature type="region of interest" description="Disordered" evidence="1">
    <location>
        <begin position="45"/>
        <end position="65"/>
    </location>
</feature>
<evidence type="ECO:0000256" key="1">
    <source>
        <dbReference type="SAM" id="MobiDB-lite"/>
    </source>
</evidence>
<sequence>MRQAIWPERVILIVAAGFLFYTGTMQDLIGLGLMVAGILVHLRRVGGSPSSPGGAIADGSRPAPA</sequence>
<reference evidence="3" key="1">
    <citation type="submission" date="2020-02" db="EMBL/GenBank/DDBJ databases">
        <authorList>
            <person name="Meier V. D."/>
        </authorList>
    </citation>
    <scope>NUCLEOTIDE SEQUENCE</scope>
    <source>
        <strain evidence="3">AVDCRST_MAG87</strain>
    </source>
</reference>
<evidence type="ECO:0000313" key="3">
    <source>
        <dbReference type="EMBL" id="CAA9584899.1"/>
    </source>
</evidence>
<evidence type="ECO:0000256" key="2">
    <source>
        <dbReference type="SAM" id="Phobius"/>
    </source>
</evidence>
<dbReference type="AlphaFoldDB" id="A0A6J4VP30"/>
<keyword evidence="2" id="KW-0472">Membrane</keyword>
<keyword evidence="2" id="KW-0812">Transmembrane</keyword>
<keyword evidence="2" id="KW-1133">Transmembrane helix</keyword>
<accession>A0A6J4VP30</accession>
<organism evidence="3">
    <name type="scientific">uncultured Thermomicrobiales bacterium</name>
    <dbReference type="NCBI Taxonomy" id="1645740"/>
    <lineage>
        <taxon>Bacteria</taxon>
        <taxon>Pseudomonadati</taxon>
        <taxon>Thermomicrobiota</taxon>
        <taxon>Thermomicrobia</taxon>
        <taxon>Thermomicrobiales</taxon>
        <taxon>environmental samples</taxon>
    </lineage>
</organism>
<proteinExistence type="predicted"/>
<dbReference type="EMBL" id="CADCWJ010000837">
    <property type="protein sequence ID" value="CAA9584899.1"/>
    <property type="molecule type" value="Genomic_DNA"/>
</dbReference>
<name>A0A6J4VP30_9BACT</name>
<protein>
    <submittedName>
        <fullName evidence="3">Uncharacterized protein</fullName>
    </submittedName>
</protein>
<feature type="transmembrane region" description="Helical" evidence="2">
    <location>
        <begin position="12"/>
        <end position="40"/>
    </location>
</feature>